<keyword evidence="3" id="KW-1185">Reference proteome</keyword>
<dbReference type="EMBL" id="JBHSBC010000021">
    <property type="protein sequence ID" value="MFC3982632.1"/>
    <property type="molecule type" value="Genomic_DNA"/>
</dbReference>
<evidence type="ECO:0000313" key="3">
    <source>
        <dbReference type="Proteomes" id="UP001595698"/>
    </source>
</evidence>
<comment type="caution">
    <text evidence="2">The sequence shown here is derived from an EMBL/GenBank/DDBJ whole genome shotgun (WGS) entry which is preliminary data.</text>
</comment>
<sequence>MNGLPKEPFTSPPTGSPAMEGLLAGSLATNGFLTGSLRMSGLPAGWSS</sequence>
<reference evidence="3" key="1">
    <citation type="journal article" date="2019" name="Int. J. Syst. Evol. Microbiol.">
        <title>The Global Catalogue of Microorganisms (GCM) 10K type strain sequencing project: providing services to taxonomists for standard genome sequencing and annotation.</title>
        <authorList>
            <consortium name="The Broad Institute Genomics Platform"/>
            <consortium name="The Broad Institute Genome Sequencing Center for Infectious Disease"/>
            <person name="Wu L."/>
            <person name="Ma J."/>
        </authorList>
    </citation>
    <scope>NUCLEOTIDE SEQUENCE [LARGE SCALE GENOMIC DNA]</scope>
    <source>
        <strain evidence="3">TBRC 7912</strain>
    </source>
</reference>
<dbReference type="RefSeq" id="WP_386191032.1">
    <property type="nucleotide sequence ID" value="NZ_JBHSBC010000021.1"/>
</dbReference>
<accession>A0ABV8F1V8</accession>
<organism evidence="2 3">
    <name type="scientific">Streptosporangium jomthongense</name>
    <dbReference type="NCBI Taxonomy" id="1193683"/>
    <lineage>
        <taxon>Bacteria</taxon>
        <taxon>Bacillati</taxon>
        <taxon>Actinomycetota</taxon>
        <taxon>Actinomycetes</taxon>
        <taxon>Streptosporangiales</taxon>
        <taxon>Streptosporangiaceae</taxon>
        <taxon>Streptosporangium</taxon>
    </lineage>
</organism>
<gene>
    <name evidence="2" type="ORF">ACFOYY_20990</name>
</gene>
<protein>
    <submittedName>
        <fullName evidence="2">Uncharacterized protein</fullName>
    </submittedName>
</protein>
<proteinExistence type="predicted"/>
<name>A0ABV8F1V8_9ACTN</name>
<dbReference type="Proteomes" id="UP001595698">
    <property type="component" value="Unassembled WGS sequence"/>
</dbReference>
<evidence type="ECO:0000256" key="1">
    <source>
        <dbReference type="SAM" id="MobiDB-lite"/>
    </source>
</evidence>
<feature type="region of interest" description="Disordered" evidence="1">
    <location>
        <begin position="1"/>
        <end position="21"/>
    </location>
</feature>
<evidence type="ECO:0000313" key="2">
    <source>
        <dbReference type="EMBL" id="MFC3982632.1"/>
    </source>
</evidence>